<dbReference type="AlphaFoldDB" id="A0A927HDT7"/>
<sequence>MFDRQQKIEMTAEEFTVIEAALETQAKILTVQASAGGSGARRRLNEVKRVLARFSQQKAPEETQELRRGFGWIWRVRPSA</sequence>
<evidence type="ECO:0000313" key="2">
    <source>
        <dbReference type="Proteomes" id="UP000635142"/>
    </source>
</evidence>
<proteinExistence type="predicted"/>
<organism evidence="1 2">
    <name type="scientific">Sulfitobacter aestuariivivens</name>
    <dbReference type="NCBI Taxonomy" id="2766981"/>
    <lineage>
        <taxon>Bacteria</taxon>
        <taxon>Pseudomonadati</taxon>
        <taxon>Pseudomonadota</taxon>
        <taxon>Alphaproteobacteria</taxon>
        <taxon>Rhodobacterales</taxon>
        <taxon>Roseobacteraceae</taxon>
        <taxon>Sulfitobacter</taxon>
    </lineage>
</organism>
<protein>
    <submittedName>
        <fullName evidence="1">Uncharacterized protein</fullName>
    </submittedName>
</protein>
<dbReference type="RefSeq" id="WP_191073694.1">
    <property type="nucleotide sequence ID" value="NZ_JACTAG010000001.1"/>
</dbReference>
<name>A0A927HDT7_9RHOB</name>
<keyword evidence="2" id="KW-1185">Reference proteome</keyword>
<comment type="caution">
    <text evidence="1">The sequence shown here is derived from an EMBL/GenBank/DDBJ whole genome shotgun (WGS) entry which is preliminary data.</text>
</comment>
<accession>A0A927HDT7</accession>
<reference evidence="1" key="1">
    <citation type="submission" date="2020-08" db="EMBL/GenBank/DDBJ databases">
        <title>Sulfitobacter aestuariivivens sp. nov., isolated from a tidal flat.</title>
        <authorList>
            <person name="Park S."/>
            <person name="Yoon J.-H."/>
        </authorList>
    </citation>
    <scope>NUCLEOTIDE SEQUENCE</scope>
    <source>
        <strain evidence="1">TSTF-M16</strain>
    </source>
</reference>
<dbReference type="Proteomes" id="UP000635142">
    <property type="component" value="Unassembled WGS sequence"/>
</dbReference>
<dbReference type="EMBL" id="JACTAG010000001">
    <property type="protein sequence ID" value="MBD3662678.1"/>
    <property type="molecule type" value="Genomic_DNA"/>
</dbReference>
<gene>
    <name evidence="1" type="ORF">H9Q16_01970</name>
</gene>
<evidence type="ECO:0000313" key="1">
    <source>
        <dbReference type="EMBL" id="MBD3662678.1"/>
    </source>
</evidence>